<organism evidence="3 4">
    <name type="scientific">Lentinula lateritia</name>
    <dbReference type="NCBI Taxonomy" id="40482"/>
    <lineage>
        <taxon>Eukaryota</taxon>
        <taxon>Fungi</taxon>
        <taxon>Dikarya</taxon>
        <taxon>Basidiomycota</taxon>
        <taxon>Agaricomycotina</taxon>
        <taxon>Agaricomycetes</taxon>
        <taxon>Agaricomycetidae</taxon>
        <taxon>Agaricales</taxon>
        <taxon>Marasmiineae</taxon>
        <taxon>Omphalotaceae</taxon>
        <taxon>Lentinula</taxon>
    </lineage>
</organism>
<sequence length="98" mass="11442">MAIWKMECVGYDEDFQRRIAAEFKAWELGQNLTHKYEDIKPVVRNQKVETGVRQRYMKNIPQRTKVGTKKRGEQGEVVQYVPRGTRSRPLQSSVTKGT</sequence>
<dbReference type="Proteomes" id="UP001150217">
    <property type="component" value="Unassembled WGS sequence"/>
</dbReference>
<evidence type="ECO:0000313" key="4">
    <source>
        <dbReference type="Proteomes" id="UP001150217"/>
    </source>
</evidence>
<dbReference type="InterPro" id="IPR046520">
    <property type="entry name" value="DUF6697"/>
</dbReference>
<feature type="compositionally biased region" description="Polar residues" evidence="1">
    <location>
        <begin position="88"/>
        <end position="98"/>
    </location>
</feature>
<keyword evidence="4" id="KW-1185">Reference proteome</keyword>
<gene>
    <name evidence="3" type="ORF">C8R41DRAFT_811411</name>
</gene>
<evidence type="ECO:0000313" key="3">
    <source>
        <dbReference type="EMBL" id="KAJ4500433.1"/>
    </source>
</evidence>
<accession>A0ABQ8VVN6</accession>
<name>A0ABQ8VVN6_9AGAR</name>
<evidence type="ECO:0000256" key="1">
    <source>
        <dbReference type="SAM" id="MobiDB-lite"/>
    </source>
</evidence>
<evidence type="ECO:0000259" key="2">
    <source>
        <dbReference type="Pfam" id="PF20411"/>
    </source>
</evidence>
<dbReference type="Pfam" id="PF20411">
    <property type="entry name" value="DUF6697"/>
    <property type="match status" value="1"/>
</dbReference>
<protein>
    <recommendedName>
        <fullName evidence="2">DUF6697 domain-containing protein</fullName>
    </recommendedName>
</protein>
<proteinExistence type="predicted"/>
<comment type="caution">
    <text evidence="3">The sequence shown here is derived from an EMBL/GenBank/DDBJ whole genome shotgun (WGS) entry which is preliminary data.</text>
</comment>
<dbReference type="EMBL" id="JANVFT010000006">
    <property type="protein sequence ID" value="KAJ4500433.1"/>
    <property type="molecule type" value="Genomic_DNA"/>
</dbReference>
<feature type="domain" description="DUF6697" evidence="2">
    <location>
        <begin position="1"/>
        <end position="21"/>
    </location>
</feature>
<reference evidence="3" key="1">
    <citation type="submission" date="2022-08" db="EMBL/GenBank/DDBJ databases">
        <title>A Global Phylogenomic Analysis of the Shiitake Genus Lentinula.</title>
        <authorList>
            <consortium name="DOE Joint Genome Institute"/>
            <person name="Sierra-Patev S."/>
            <person name="Min B."/>
            <person name="Naranjo-Ortiz M."/>
            <person name="Looney B."/>
            <person name="Konkel Z."/>
            <person name="Slot J.C."/>
            <person name="Sakamoto Y."/>
            <person name="Steenwyk J.L."/>
            <person name="Rokas A."/>
            <person name="Carro J."/>
            <person name="Camarero S."/>
            <person name="Ferreira P."/>
            <person name="Molpeceres G."/>
            <person name="Ruiz-Duenas F.J."/>
            <person name="Serrano A."/>
            <person name="Henrissat B."/>
            <person name="Drula E."/>
            <person name="Hughes K.W."/>
            <person name="Mata J.L."/>
            <person name="Ishikawa N.K."/>
            <person name="Vargas-Isla R."/>
            <person name="Ushijima S."/>
            <person name="Smith C.A."/>
            <person name="Ahrendt S."/>
            <person name="Andreopoulos W."/>
            <person name="He G."/>
            <person name="Labutti K."/>
            <person name="Lipzen A."/>
            <person name="Ng V."/>
            <person name="Riley R."/>
            <person name="Sandor L."/>
            <person name="Barry K."/>
            <person name="Martinez A.T."/>
            <person name="Xiao Y."/>
            <person name="Gibbons J.G."/>
            <person name="Terashima K."/>
            <person name="Grigoriev I.V."/>
            <person name="Hibbett D.S."/>
        </authorList>
    </citation>
    <scope>NUCLEOTIDE SEQUENCE</scope>
    <source>
        <strain evidence="3">RHP3577 ss4</strain>
    </source>
</reference>
<feature type="region of interest" description="Disordered" evidence="1">
    <location>
        <begin position="62"/>
        <end position="98"/>
    </location>
</feature>